<evidence type="ECO:0000256" key="3">
    <source>
        <dbReference type="ARBA" id="ARBA00005349"/>
    </source>
</evidence>
<evidence type="ECO:0000313" key="11">
    <source>
        <dbReference type="Proteomes" id="UP000296159"/>
    </source>
</evidence>
<gene>
    <name evidence="10" type="ORF">DDT56_18645</name>
</gene>
<dbReference type="SUPFAM" id="SSF51905">
    <property type="entry name" value="FAD/NAD(P)-binding domain"/>
    <property type="match status" value="1"/>
</dbReference>
<dbReference type="NCBIfam" id="NF004356">
    <property type="entry name" value="PRK05732.1"/>
    <property type="match status" value="1"/>
</dbReference>
<dbReference type="RefSeq" id="WP_009114597.1">
    <property type="nucleotide sequence ID" value="NZ_KZ819089.1"/>
</dbReference>
<keyword evidence="11" id="KW-1185">Reference proteome</keyword>
<evidence type="ECO:0000256" key="7">
    <source>
        <dbReference type="ARBA" id="ARBA00023033"/>
    </source>
</evidence>
<dbReference type="NCBIfam" id="TIGR01984">
    <property type="entry name" value="UbiH"/>
    <property type="match status" value="1"/>
</dbReference>
<dbReference type="InterPro" id="IPR010971">
    <property type="entry name" value="UbiH/COQ6"/>
</dbReference>
<dbReference type="Gene3D" id="3.50.50.60">
    <property type="entry name" value="FAD/NAD(P)-binding domain"/>
    <property type="match status" value="2"/>
</dbReference>
<dbReference type="PROSITE" id="PS01304">
    <property type="entry name" value="UBIH"/>
    <property type="match status" value="1"/>
</dbReference>
<dbReference type="GO" id="GO:0071949">
    <property type="term" value="F:FAD binding"/>
    <property type="evidence" value="ECO:0007669"/>
    <property type="project" value="InterPro"/>
</dbReference>
<feature type="domain" description="FAD-binding" evidence="9">
    <location>
        <begin position="2"/>
        <end position="344"/>
    </location>
</feature>
<dbReference type="AlphaFoldDB" id="A0A2U1TR32"/>
<dbReference type="Proteomes" id="UP000296159">
    <property type="component" value="Unassembled WGS sequence"/>
</dbReference>
<evidence type="ECO:0000256" key="6">
    <source>
        <dbReference type="ARBA" id="ARBA00023002"/>
    </source>
</evidence>
<dbReference type="InterPro" id="IPR051205">
    <property type="entry name" value="UbiH/COQ6_monooxygenase"/>
</dbReference>
<keyword evidence="4" id="KW-0285">Flavoprotein</keyword>
<comment type="subunit">
    <text evidence="8">Component of the Ubi complex metabolon, which regroups five ubiquinone biosynthesis proteins (UbiE, UbiF, UbiG, UbiH and UbiI) and two accessory factors (UbiK and the lipid-binding protein UbiJ).</text>
</comment>
<dbReference type="GO" id="GO:0006744">
    <property type="term" value="P:ubiquinone biosynthetic process"/>
    <property type="evidence" value="ECO:0007669"/>
    <property type="project" value="UniProtKB-UniPathway"/>
</dbReference>
<evidence type="ECO:0000256" key="5">
    <source>
        <dbReference type="ARBA" id="ARBA00022827"/>
    </source>
</evidence>
<dbReference type="InterPro" id="IPR002938">
    <property type="entry name" value="FAD-bd"/>
</dbReference>
<dbReference type="InterPro" id="IPR036188">
    <property type="entry name" value="FAD/NAD-bd_sf"/>
</dbReference>
<dbReference type="FunFam" id="3.50.50.60:FF:000021">
    <property type="entry name" value="Ubiquinone biosynthesis monooxygenase COQ6"/>
    <property type="match status" value="1"/>
</dbReference>
<dbReference type="GO" id="GO:0110142">
    <property type="term" value="C:ubiquinone biosynthesis complex"/>
    <property type="evidence" value="ECO:0007669"/>
    <property type="project" value="UniProtKB-ARBA"/>
</dbReference>
<dbReference type="PRINTS" id="PR00420">
    <property type="entry name" value="RNGMNOXGNASE"/>
</dbReference>
<dbReference type="EMBL" id="QDKH01000026">
    <property type="protein sequence ID" value="PWC11849.1"/>
    <property type="molecule type" value="Genomic_DNA"/>
</dbReference>
<dbReference type="Pfam" id="PF01494">
    <property type="entry name" value="FAD_binding_3"/>
    <property type="match status" value="1"/>
</dbReference>
<dbReference type="GO" id="GO:0008681">
    <property type="term" value="F:2-octaprenyl-6-methoxyphenol hydroxylase activity"/>
    <property type="evidence" value="ECO:0007669"/>
    <property type="project" value="InterPro"/>
</dbReference>
<dbReference type="UniPathway" id="UPA00232"/>
<protein>
    <submittedName>
        <fullName evidence="10">2-octaprenyl-6-methoxyphenyl hydroxylase</fullName>
    </submittedName>
</protein>
<comment type="caution">
    <text evidence="10">The sequence shown here is derived from an EMBL/GenBank/DDBJ whole genome shotgun (WGS) entry which is preliminary data.</text>
</comment>
<keyword evidence="7" id="KW-0503">Monooxygenase</keyword>
<sequence>MTVMIVGGGMAGATLALAISTLSQGKVPVELVEAKSPLDRRHPGFDARAIALAEGTCRQLENIGIWQALADCASAISHIHVSDRGHACFVNLNASDYRVPALGQVMELHAAGRRLFSLLQQAPGVRLHCPAQVVAVTRTQTDATLTLDNATQLTGRLLVAADGSHSRLAQSCGVQWQQQEYGQIAVIANVTTSQPHQGRAFERFTPHGPLALLPMSQGRSALVWCHEQNRQAEVDGWSEAEFRRRLQLAFGWRLGAFTHIGERHSYPLRLLTANRHIHHRLALVGNAAQTLHPIAGQGFNLGLRDVMSLAETIVEAVDNRQDPGGYAVLSRYQQRRQPDQQTTVAITDGLVRLFANRYTALEIGRNLGLAAMNNLPMMRDALARRTLGWVER</sequence>
<evidence type="ECO:0000259" key="9">
    <source>
        <dbReference type="Pfam" id="PF01494"/>
    </source>
</evidence>
<keyword evidence="6" id="KW-0560">Oxidoreductase</keyword>
<dbReference type="FunFam" id="3.50.50.60:FF:000123">
    <property type="entry name" value="2-octaprenyl-6-methoxyphenyl hydroxylase"/>
    <property type="match status" value="1"/>
</dbReference>
<evidence type="ECO:0000256" key="2">
    <source>
        <dbReference type="ARBA" id="ARBA00004749"/>
    </source>
</evidence>
<comment type="pathway">
    <text evidence="2">Cofactor biosynthesis; ubiquinone biosynthesis.</text>
</comment>
<evidence type="ECO:0000256" key="4">
    <source>
        <dbReference type="ARBA" id="ARBA00022630"/>
    </source>
</evidence>
<comment type="similarity">
    <text evidence="3">Belongs to the UbiH/COQ6 family.</text>
</comment>
<reference evidence="10 11" key="1">
    <citation type="submission" date="2018-04" db="EMBL/GenBank/DDBJ databases">
        <title>Brenneria corticis sp.nov.</title>
        <authorList>
            <person name="Li Y."/>
        </authorList>
    </citation>
    <scope>NUCLEOTIDE SEQUENCE [LARGE SCALE GENOMIC DNA]</scope>
    <source>
        <strain evidence="10 11">CFCC 11842</strain>
    </source>
</reference>
<name>A0A2U1TR32_9GAMM</name>
<dbReference type="InterPro" id="IPR011295">
    <property type="entry name" value="UbiH"/>
</dbReference>
<evidence type="ECO:0000256" key="8">
    <source>
        <dbReference type="ARBA" id="ARBA00065734"/>
    </source>
</evidence>
<organism evidence="10 11">
    <name type="scientific">Brenneria corticis</name>
    <dbReference type="NCBI Taxonomy" id="2173106"/>
    <lineage>
        <taxon>Bacteria</taxon>
        <taxon>Pseudomonadati</taxon>
        <taxon>Pseudomonadota</taxon>
        <taxon>Gammaproteobacteria</taxon>
        <taxon>Enterobacterales</taxon>
        <taxon>Pectobacteriaceae</taxon>
        <taxon>Brenneria</taxon>
    </lineage>
</organism>
<keyword evidence="5" id="KW-0274">FAD</keyword>
<evidence type="ECO:0000256" key="1">
    <source>
        <dbReference type="ARBA" id="ARBA00001974"/>
    </source>
</evidence>
<dbReference type="PANTHER" id="PTHR43876:SF8">
    <property type="entry name" value="2-OCTAPRENYL-6-METHOXYPHENOL HYDROXYLASE"/>
    <property type="match status" value="1"/>
</dbReference>
<accession>A0A2U1TR32</accession>
<evidence type="ECO:0000313" key="10">
    <source>
        <dbReference type="EMBL" id="PWC11849.1"/>
    </source>
</evidence>
<dbReference type="PANTHER" id="PTHR43876">
    <property type="entry name" value="UBIQUINONE BIOSYNTHESIS MONOOXYGENASE COQ6, MITOCHONDRIAL"/>
    <property type="match status" value="1"/>
</dbReference>
<dbReference type="InterPro" id="IPR018168">
    <property type="entry name" value="Ubi_Hdrlase_CS"/>
</dbReference>
<dbReference type="NCBIfam" id="TIGR01988">
    <property type="entry name" value="Ubi-OHases"/>
    <property type="match status" value="1"/>
</dbReference>
<proteinExistence type="inferred from homology"/>
<comment type="cofactor">
    <cofactor evidence="1">
        <name>FAD</name>
        <dbReference type="ChEBI" id="CHEBI:57692"/>
    </cofactor>
</comment>